<evidence type="ECO:0000313" key="4">
    <source>
        <dbReference type="Proteomes" id="UP001298681"/>
    </source>
</evidence>
<evidence type="ECO:0000259" key="2">
    <source>
        <dbReference type="Pfam" id="PF20247"/>
    </source>
</evidence>
<dbReference type="EMBL" id="JAKNHQ010000005">
    <property type="protein sequence ID" value="MCG4610411.1"/>
    <property type="molecule type" value="Genomic_DNA"/>
</dbReference>
<reference evidence="3 4" key="1">
    <citation type="submission" date="2022-01" db="EMBL/GenBank/DDBJ databases">
        <title>Collection of gut derived symbiotic bacterial strains cultured from healthy donors.</title>
        <authorList>
            <person name="Lin H."/>
            <person name="Kohout C."/>
            <person name="Waligurski E."/>
            <person name="Pamer E.G."/>
        </authorList>
    </citation>
    <scope>NUCLEOTIDE SEQUENCE [LARGE SCALE GENOMIC DNA]</scope>
    <source>
        <strain evidence="3 4">DFI.7.58</strain>
    </source>
</reference>
<dbReference type="InterPro" id="IPR046537">
    <property type="entry name" value="DUF6602"/>
</dbReference>
<sequence>MEQMNIKSLLRSKQTLLESKLDVLINHPVTKGDHCEGAWIDFFRSFLPSKYAVDKGFVFDSKGAVSEQIDIIIYDALYSPLIFGTDAGEKFITAESVYAVFDSKQKIDKETVEYTNRKIESVVNLHRTSRGMIVAGREVPPRALPPILGGILAAASAGWSTVESYVKDNPNLDIGCAVKSGSFLVKRDPERNFLSMLHSEPEEAVLAFFYMILDELYKLGTVPAIDIRDYANATLTNVRLKTDEENLQTELSEKTSAAEPSAAEEKESQEEPAVK</sequence>
<comment type="caution">
    <text evidence="3">The sequence shown here is derived from an EMBL/GenBank/DDBJ whole genome shotgun (WGS) entry which is preliminary data.</text>
</comment>
<protein>
    <recommendedName>
        <fullName evidence="2">DUF6602 domain-containing protein</fullName>
    </recommendedName>
</protein>
<keyword evidence="4" id="KW-1185">Reference proteome</keyword>
<feature type="domain" description="DUF6602" evidence="2">
    <location>
        <begin position="25"/>
        <end position="125"/>
    </location>
</feature>
<evidence type="ECO:0000256" key="1">
    <source>
        <dbReference type="SAM" id="MobiDB-lite"/>
    </source>
</evidence>
<gene>
    <name evidence="3" type="ORF">L0P57_05635</name>
</gene>
<dbReference type="Pfam" id="PF20247">
    <property type="entry name" value="DUF6602"/>
    <property type="match status" value="1"/>
</dbReference>
<dbReference type="Proteomes" id="UP001298681">
    <property type="component" value="Unassembled WGS sequence"/>
</dbReference>
<name>A0ABS9MI49_9FIRM</name>
<proteinExistence type="predicted"/>
<dbReference type="RefSeq" id="WP_237966623.1">
    <property type="nucleotide sequence ID" value="NZ_JAKNHQ010000005.1"/>
</dbReference>
<evidence type="ECO:0000313" key="3">
    <source>
        <dbReference type="EMBL" id="MCG4610411.1"/>
    </source>
</evidence>
<feature type="region of interest" description="Disordered" evidence="1">
    <location>
        <begin position="243"/>
        <end position="275"/>
    </location>
</feature>
<dbReference type="CDD" id="cd21411">
    <property type="entry name" value="NucC"/>
    <property type="match status" value="1"/>
</dbReference>
<organism evidence="3 4">
    <name type="scientific">Anaeromassilibacillus senegalensis</name>
    <dbReference type="NCBI Taxonomy" id="1673717"/>
    <lineage>
        <taxon>Bacteria</taxon>
        <taxon>Bacillati</taxon>
        <taxon>Bacillota</taxon>
        <taxon>Clostridia</taxon>
        <taxon>Eubacteriales</taxon>
        <taxon>Acutalibacteraceae</taxon>
        <taxon>Anaeromassilibacillus</taxon>
    </lineage>
</organism>
<accession>A0ABS9MI49</accession>